<reference evidence="2" key="1">
    <citation type="journal article" date="2017" name="Genome Biol.">
        <title>Comparative genomics reveals high biological diversity and specific adaptations in the industrially and medically important fungal genus Aspergillus.</title>
        <authorList>
            <person name="de Vries R.P."/>
            <person name="Riley R."/>
            <person name="Wiebenga A."/>
            <person name="Aguilar-Osorio G."/>
            <person name="Amillis S."/>
            <person name="Uchima C.A."/>
            <person name="Anderluh G."/>
            <person name="Asadollahi M."/>
            <person name="Askin M."/>
            <person name="Barry K."/>
            <person name="Battaglia E."/>
            <person name="Bayram O."/>
            <person name="Benocci T."/>
            <person name="Braus-Stromeyer S.A."/>
            <person name="Caldana C."/>
            <person name="Canovas D."/>
            <person name="Cerqueira G.C."/>
            <person name="Chen F."/>
            <person name="Chen W."/>
            <person name="Choi C."/>
            <person name="Clum A."/>
            <person name="Dos Santos R.A."/>
            <person name="Damasio A.R."/>
            <person name="Diallinas G."/>
            <person name="Emri T."/>
            <person name="Fekete E."/>
            <person name="Flipphi M."/>
            <person name="Freyberg S."/>
            <person name="Gallo A."/>
            <person name="Gournas C."/>
            <person name="Habgood R."/>
            <person name="Hainaut M."/>
            <person name="Harispe M.L."/>
            <person name="Henrissat B."/>
            <person name="Hilden K.S."/>
            <person name="Hope R."/>
            <person name="Hossain A."/>
            <person name="Karabika E."/>
            <person name="Karaffa L."/>
            <person name="Karanyi Z."/>
            <person name="Krasevec N."/>
            <person name="Kuo A."/>
            <person name="Kusch H."/>
            <person name="LaButti K."/>
            <person name="Lagendijk E.L."/>
            <person name="Lapidus A."/>
            <person name="Levasseur A."/>
            <person name="Lindquist E."/>
            <person name="Lipzen A."/>
            <person name="Logrieco A.F."/>
            <person name="MacCabe A."/>
            <person name="Maekelae M.R."/>
            <person name="Malavazi I."/>
            <person name="Melin P."/>
            <person name="Meyer V."/>
            <person name="Mielnichuk N."/>
            <person name="Miskei M."/>
            <person name="Molnar A.P."/>
            <person name="Mule G."/>
            <person name="Ngan C.Y."/>
            <person name="Orejas M."/>
            <person name="Orosz E."/>
            <person name="Ouedraogo J.P."/>
            <person name="Overkamp K.M."/>
            <person name="Park H.-S."/>
            <person name="Perrone G."/>
            <person name="Piumi F."/>
            <person name="Punt P.J."/>
            <person name="Ram A.F."/>
            <person name="Ramon A."/>
            <person name="Rauscher S."/>
            <person name="Record E."/>
            <person name="Riano-Pachon D.M."/>
            <person name="Robert V."/>
            <person name="Roehrig J."/>
            <person name="Ruller R."/>
            <person name="Salamov A."/>
            <person name="Salih N.S."/>
            <person name="Samson R.A."/>
            <person name="Sandor E."/>
            <person name="Sanguinetti M."/>
            <person name="Schuetze T."/>
            <person name="Sepcic K."/>
            <person name="Shelest E."/>
            <person name="Sherlock G."/>
            <person name="Sophianopoulou V."/>
            <person name="Squina F.M."/>
            <person name="Sun H."/>
            <person name="Susca A."/>
            <person name="Todd R.B."/>
            <person name="Tsang A."/>
            <person name="Unkles S.E."/>
            <person name="van de Wiele N."/>
            <person name="van Rossen-Uffink D."/>
            <person name="Oliveira J.V."/>
            <person name="Vesth T.C."/>
            <person name="Visser J."/>
            <person name="Yu J.-H."/>
            <person name="Zhou M."/>
            <person name="Andersen M.R."/>
            <person name="Archer D.B."/>
            <person name="Baker S.E."/>
            <person name="Benoit I."/>
            <person name="Brakhage A.A."/>
            <person name="Braus G.H."/>
            <person name="Fischer R."/>
            <person name="Frisvad J.C."/>
            <person name="Goldman G.H."/>
            <person name="Houbraken J."/>
            <person name="Oakley B."/>
            <person name="Pocsi I."/>
            <person name="Scazzocchio C."/>
            <person name="Seiboth B."/>
            <person name="vanKuyk P.A."/>
            <person name="Wortman J."/>
            <person name="Dyer P.S."/>
            <person name="Grigoriev I.V."/>
        </authorList>
    </citation>
    <scope>NUCLEOTIDE SEQUENCE [LARGE SCALE GENOMIC DNA]</scope>
    <source>
        <strain evidence="2">CBS 516.65</strain>
    </source>
</reference>
<dbReference type="VEuPathDB" id="FungiDB:ASPGLDRAFT_60693"/>
<protein>
    <submittedName>
        <fullName evidence="1">Uncharacterized protein</fullName>
    </submittedName>
</protein>
<keyword evidence="2" id="KW-1185">Reference proteome</keyword>
<sequence length="159" mass="18710">MPKYWRVWFPYFNSNLTDERDILHAMLCDIDSHRVRIMPGSSRDREDDFLELRHGNVSDSVSQFFRLPREVRDDIYAYAIPETEMQIVGSRDVSGVGFARGMGDPSGFYFPFRSNLGILAVNRQMRKEALRLVYRKTSIHLNDMDEFIKFALDRKNRPP</sequence>
<evidence type="ECO:0000313" key="2">
    <source>
        <dbReference type="Proteomes" id="UP000184300"/>
    </source>
</evidence>
<evidence type="ECO:0000313" key="1">
    <source>
        <dbReference type="EMBL" id="OJJ81012.1"/>
    </source>
</evidence>
<dbReference type="RefSeq" id="XP_022397710.1">
    <property type="nucleotide sequence ID" value="XM_022548448.1"/>
</dbReference>
<dbReference type="EMBL" id="KV878908">
    <property type="protein sequence ID" value="OJJ81012.1"/>
    <property type="molecule type" value="Genomic_DNA"/>
</dbReference>
<name>A0A1L9VB06_ASPGL</name>
<dbReference type="AlphaFoldDB" id="A0A1L9VB06"/>
<dbReference type="InterPro" id="IPR038883">
    <property type="entry name" value="AN11006-like"/>
</dbReference>
<dbReference type="GeneID" id="34464708"/>
<gene>
    <name evidence="1" type="ORF">ASPGLDRAFT_60693</name>
</gene>
<dbReference type="PANTHER" id="PTHR42085:SF1">
    <property type="entry name" value="F-BOX DOMAIN-CONTAINING PROTEIN"/>
    <property type="match status" value="1"/>
</dbReference>
<organism evidence="1 2">
    <name type="scientific">Aspergillus glaucus CBS 516.65</name>
    <dbReference type="NCBI Taxonomy" id="1160497"/>
    <lineage>
        <taxon>Eukaryota</taxon>
        <taxon>Fungi</taxon>
        <taxon>Dikarya</taxon>
        <taxon>Ascomycota</taxon>
        <taxon>Pezizomycotina</taxon>
        <taxon>Eurotiomycetes</taxon>
        <taxon>Eurotiomycetidae</taxon>
        <taxon>Eurotiales</taxon>
        <taxon>Aspergillaceae</taxon>
        <taxon>Aspergillus</taxon>
        <taxon>Aspergillus subgen. Aspergillus</taxon>
    </lineage>
</organism>
<dbReference type="OrthoDB" id="5413827at2759"/>
<accession>A0A1L9VB06</accession>
<dbReference type="Proteomes" id="UP000184300">
    <property type="component" value="Unassembled WGS sequence"/>
</dbReference>
<proteinExistence type="predicted"/>
<dbReference type="PANTHER" id="PTHR42085">
    <property type="entry name" value="F-BOX DOMAIN-CONTAINING PROTEIN"/>
    <property type="match status" value="1"/>
</dbReference>